<evidence type="ECO:0000259" key="2">
    <source>
        <dbReference type="Pfam" id="PF07583"/>
    </source>
</evidence>
<dbReference type="Pfam" id="PF07583">
    <property type="entry name" value="PSCyt2"/>
    <property type="match status" value="1"/>
</dbReference>
<evidence type="ECO:0000259" key="3">
    <source>
        <dbReference type="Pfam" id="PF07587"/>
    </source>
</evidence>
<dbReference type="InterPro" id="IPR011444">
    <property type="entry name" value="DUF1549"/>
</dbReference>
<dbReference type="PANTHER" id="PTHR35889">
    <property type="entry name" value="CYCLOINULO-OLIGOSACCHARIDE FRUCTANOTRANSFERASE-RELATED"/>
    <property type="match status" value="1"/>
</dbReference>
<dbReference type="Pfam" id="PF07587">
    <property type="entry name" value="PSD1"/>
    <property type="match status" value="1"/>
</dbReference>
<feature type="domain" description="DUF1549" evidence="2">
    <location>
        <begin position="76"/>
        <end position="279"/>
    </location>
</feature>
<dbReference type="RefSeq" id="WP_145213773.1">
    <property type="nucleotide sequence ID" value="NZ_CP036432.1"/>
</dbReference>
<keyword evidence="1" id="KW-0732">Signal</keyword>
<evidence type="ECO:0008006" key="6">
    <source>
        <dbReference type="Google" id="ProtNLM"/>
    </source>
</evidence>
<protein>
    <recommendedName>
        <fullName evidence="6">Planctomycete cytochrome C</fullName>
    </recommendedName>
</protein>
<reference evidence="4 5" key="1">
    <citation type="submission" date="2019-02" db="EMBL/GenBank/DDBJ databases">
        <title>Deep-cultivation of Planctomycetes and their phenomic and genomic characterization uncovers novel biology.</title>
        <authorList>
            <person name="Wiegand S."/>
            <person name="Jogler M."/>
            <person name="Boedeker C."/>
            <person name="Pinto D."/>
            <person name="Vollmers J."/>
            <person name="Rivas-Marin E."/>
            <person name="Kohn T."/>
            <person name="Peeters S.H."/>
            <person name="Heuer A."/>
            <person name="Rast P."/>
            <person name="Oberbeckmann S."/>
            <person name="Bunk B."/>
            <person name="Jeske O."/>
            <person name="Meyerdierks A."/>
            <person name="Storesund J.E."/>
            <person name="Kallscheuer N."/>
            <person name="Luecker S."/>
            <person name="Lage O.M."/>
            <person name="Pohl T."/>
            <person name="Merkel B.J."/>
            <person name="Hornburger P."/>
            <person name="Mueller R.-W."/>
            <person name="Bruemmer F."/>
            <person name="Labrenz M."/>
            <person name="Spormann A.M."/>
            <person name="Op den Camp H."/>
            <person name="Overmann J."/>
            <person name="Amann R."/>
            <person name="Jetten M.S.M."/>
            <person name="Mascher T."/>
            <person name="Medema M.H."/>
            <person name="Devos D.P."/>
            <person name="Kaster A.-K."/>
            <person name="Ovreas L."/>
            <person name="Rohde M."/>
            <person name="Galperin M.Y."/>
            <person name="Jogler C."/>
        </authorList>
    </citation>
    <scope>NUCLEOTIDE SEQUENCE [LARGE SCALE GENOMIC DNA]</scope>
    <source>
        <strain evidence="4 5">TBK1r</strain>
    </source>
</reference>
<gene>
    <name evidence="4" type="ORF">TBK1r_38430</name>
</gene>
<evidence type="ECO:0000256" key="1">
    <source>
        <dbReference type="SAM" id="SignalP"/>
    </source>
</evidence>
<feature type="domain" description="DUF1553" evidence="3">
    <location>
        <begin position="338"/>
        <end position="602"/>
    </location>
</feature>
<evidence type="ECO:0000313" key="5">
    <source>
        <dbReference type="Proteomes" id="UP000318081"/>
    </source>
</evidence>
<organism evidence="4 5">
    <name type="scientific">Stieleria magnilauensis</name>
    <dbReference type="NCBI Taxonomy" id="2527963"/>
    <lineage>
        <taxon>Bacteria</taxon>
        <taxon>Pseudomonadati</taxon>
        <taxon>Planctomycetota</taxon>
        <taxon>Planctomycetia</taxon>
        <taxon>Pirellulales</taxon>
        <taxon>Pirellulaceae</taxon>
        <taxon>Stieleria</taxon>
    </lineage>
</organism>
<name>A0ABX5XUE1_9BACT</name>
<dbReference type="Proteomes" id="UP000318081">
    <property type="component" value="Chromosome"/>
</dbReference>
<feature type="signal peptide" evidence="1">
    <location>
        <begin position="1"/>
        <end position="25"/>
    </location>
</feature>
<dbReference type="InterPro" id="IPR022655">
    <property type="entry name" value="DUF1553"/>
</dbReference>
<evidence type="ECO:0000313" key="4">
    <source>
        <dbReference type="EMBL" id="QDV84891.1"/>
    </source>
</evidence>
<keyword evidence="5" id="KW-1185">Reference proteome</keyword>
<proteinExistence type="predicted"/>
<accession>A0ABX5XUE1</accession>
<dbReference type="PANTHER" id="PTHR35889:SF3">
    <property type="entry name" value="F-BOX DOMAIN-CONTAINING PROTEIN"/>
    <property type="match status" value="1"/>
</dbReference>
<sequence length="625" mass="70801">MMRMTLLLALLAIFPLLPWPPTAGATDAEDQPVDDAVAEIEEDEISDFDRDHWAYDRIVRPAVPVVVQTDWPRTGIDRFILARLEKDSLQPAPPADRSSLIRRLCWDLTGLPPTVDQVQDFVNDPRPDAYSRLVDSLLASPEFGKRWGQFWLDLARYADTDGYEHDKIRDQAWKYRDWVIDAINRDMPYDTFIRWQLAGDQVESGGEQATLATAFCLSGPDMPDINSMDERRHVLLNEITSTVGAVMLGLQFGCAQCHDHKYDAISQADFYRLRAFFDSAIRLEQNKSVSVLASHRDYPQTHLMLRGDWRRPGAPLEPAFPRVINDAGTAPSPDASPRTELADWMTDRSNPLTARVIVNRIWQQHFGTGLTATPSDFGVMGDSPTHPELLDYLSDELMRENWSTKRIHRMIVMSSVYRVSGTRPKQGFDRESWDRALAADPDNQLLSRFPRRRLDAEAIRDGLLAVSDSLNHEMGGPGVRPALPVEMVKTLKSGQWKETPSKADHERRSIYIFARRNLRFPFFATFDRPTADQPCARRNQSTTAIQSLVLLNSAFVMKTSERLASVVSAGQPDLRSQIDSLYMRLYSRHPDGEEVTGATEFLASGATLKDLCRAMVNSNEFLYVD</sequence>
<feature type="chain" id="PRO_5047387673" description="Planctomycete cytochrome C" evidence="1">
    <location>
        <begin position="26"/>
        <end position="625"/>
    </location>
</feature>
<dbReference type="EMBL" id="CP036432">
    <property type="protein sequence ID" value="QDV84891.1"/>
    <property type="molecule type" value="Genomic_DNA"/>
</dbReference>